<keyword evidence="2 5" id="KW-0378">Hydrolase</keyword>
<dbReference type="InterPro" id="IPR010016">
    <property type="entry name" value="PxpB"/>
</dbReference>
<comment type="caution">
    <text evidence="5">The sequence shown here is derived from an EMBL/GenBank/DDBJ whole genome shotgun (WGS) entry which is preliminary data.</text>
</comment>
<dbReference type="Proteomes" id="UP000005551">
    <property type="component" value="Unassembled WGS sequence"/>
</dbReference>
<dbReference type="AlphaFoldDB" id="I5C3S0"/>
<dbReference type="OrthoDB" id="9778567at2"/>
<evidence type="ECO:0000256" key="2">
    <source>
        <dbReference type="ARBA" id="ARBA00022801"/>
    </source>
</evidence>
<reference evidence="5 6" key="1">
    <citation type="submission" date="2012-05" db="EMBL/GenBank/DDBJ databases">
        <title>Genome sequence of Nitritalea halalkaliphila LW7.</title>
        <authorList>
            <person name="Jangir P.K."/>
            <person name="Singh A."/>
            <person name="Shivaji S."/>
            <person name="Sharma R."/>
        </authorList>
    </citation>
    <scope>NUCLEOTIDE SEQUENCE [LARGE SCALE GENOMIC DNA]</scope>
    <source>
        <strain evidence="5 6">LW7</strain>
    </source>
</reference>
<gene>
    <name evidence="5" type="ORF">A3SI_09742</name>
</gene>
<evidence type="ECO:0000259" key="4">
    <source>
        <dbReference type="SMART" id="SM00796"/>
    </source>
</evidence>
<feature type="domain" description="Carboxyltransferase" evidence="4">
    <location>
        <begin position="16"/>
        <end position="207"/>
    </location>
</feature>
<dbReference type="SMART" id="SM00796">
    <property type="entry name" value="AHS1"/>
    <property type="match status" value="1"/>
</dbReference>
<name>I5C3S0_9BACT</name>
<evidence type="ECO:0000313" key="5">
    <source>
        <dbReference type="EMBL" id="EIM76472.1"/>
    </source>
</evidence>
<dbReference type="STRING" id="1189621.A3SI_09742"/>
<evidence type="ECO:0000256" key="1">
    <source>
        <dbReference type="ARBA" id="ARBA00022741"/>
    </source>
</evidence>
<protein>
    <submittedName>
        <fullName evidence="5">Allophanate hydrolase subunit 1</fullName>
    </submittedName>
</protein>
<keyword evidence="3" id="KW-0067">ATP-binding</keyword>
<dbReference type="InterPro" id="IPR003833">
    <property type="entry name" value="CT_C_D"/>
</dbReference>
<dbReference type="GO" id="GO:0016787">
    <property type="term" value="F:hydrolase activity"/>
    <property type="evidence" value="ECO:0007669"/>
    <property type="project" value="UniProtKB-KW"/>
</dbReference>
<dbReference type="Pfam" id="PF02682">
    <property type="entry name" value="CT_C_D"/>
    <property type="match status" value="1"/>
</dbReference>
<evidence type="ECO:0000256" key="3">
    <source>
        <dbReference type="ARBA" id="ARBA00022840"/>
    </source>
</evidence>
<dbReference type="InterPro" id="IPR029000">
    <property type="entry name" value="Cyclophilin-like_dom_sf"/>
</dbReference>
<dbReference type="PANTHER" id="PTHR34698">
    <property type="entry name" value="5-OXOPROLINASE SUBUNIT B"/>
    <property type="match status" value="1"/>
</dbReference>
<keyword evidence="1" id="KW-0547">Nucleotide-binding</keyword>
<dbReference type="Gene3D" id="2.40.100.10">
    <property type="entry name" value="Cyclophilin-like"/>
    <property type="match status" value="1"/>
</dbReference>
<dbReference type="SUPFAM" id="SSF50891">
    <property type="entry name" value="Cyclophilin-like"/>
    <property type="match status" value="1"/>
</dbReference>
<dbReference type="EMBL" id="AJYA01000020">
    <property type="protein sequence ID" value="EIM76472.1"/>
    <property type="molecule type" value="Genomic_DNA"/>
</dbReference>
<accession>I5C3S0</accession>
<sequence length="240" mass="27362">MPKPALRFFCFLPGHYEVHWEEKICPEQLQVLLRLRDYVQKAFPNAIIRHTYHILSVMHPPDSDLERCLEAFLDSESTLWKCMPTPTRSQRTWWIPLCYAPSLAPDLPAFCASKGLEPEEFIALHTAPAYTVYFQGFRPGFYYLGGLDARLHHPRKANPALRLPAGTCGIGGEQTGIYPSESPGGWWQIAHCPLSLVPEYGKEPPIQAGDHLRFIPITLAEHTEIQRNKLDLTLIQNRYG</sequence>
<dbReference type="PATRIC" id="fig|1189621.3.peg.2025"/>
<proteinExistence type="predicted"/>
<keyword evidence="6" id="KW-1185">Reference proteome</keyword>
<organism evidence="5 6">
    <name type="scientific">Nitritalea halalkaliphila LW7</name>
    <dbReference type="NCBI Taxonomy" id="1189621"/>
    <lineage>
        <taxon>Bacteria</taxon>
        <taxon>Pseudomonadati</taxon>
        <taxon>Bacteroidota</taxon>
        <taxon>Cytophagia</taxon>
        <taxon>Cytophagales</taxon>
        <taxon>Cyclobacteriaceae</taxon>
        <taxon>Nitritalea</taxon>
    </lineage>
</organism>
<dbReference type="RefSeq" id="WP_009054937.1">
    <property type="nucleotide sequence ID" value="NZ_AJYA01000020.1"/>
</dbReference>
<dbReference type="PANTHER" id="PTHR34698:SF2">
    <property type="entry name" value="5-OXOPROLINASE SUBUNIT B"/>
    <property type="match status" value="1"/>
</dbReference>
<evidence type="ECO:0000313" key="6">
    <source>
        <dbReference type="Proteomes" id="UP000005551"/>
    </source>
</evidence>
<dbReference type="GO" id="GO:0005524">
    <property type="term" value="F:ATP binding"/>
    <property type="evidence" value="ECO:0007669"/>
    <property type="project" value="UniProtKB-KW"/>
</dbReference>